<sequence length="372" mass="41878">MFHVGRVSSGRSSLLTGIPRKVVVIGGSGFIGKYVAKAYIQDANTKIQLGSRHHRNNEDVRSLGNVLEVGSDITSRSDVLRSCEGASVIVNLVGIMHERPPKYTFENVHHQGARNIALAAKENNAHLIHISAIGADVNSEVPYARTKALGEIAIRETCPDATILRPSIVFGPEDDFFNRFAKLAKFLPFMPVFGGGKSKFQPIYVWDVAMAILHISDHPQKFQGRTFEIGGPTVYTYKEIMKLTLNQAGMRRPIISLPWSVGLVQGFFLEKLPPNLFTITRDQLKLLQKDNIVSEDPNILKLKDLGIDPAPAERILYTYLRKHEITTPNKRTHRPFNTDVEDEIREIKKIREETPKHALDKESEYQKLHTKK</sequence>
<evidence type="ECO:0000259" key="2">
    <source>
        <dbReference type="Pfam" id="PF01370"/>
    </source>
</evidence>
<dbReference type="GO" id="GO:0044877">
    <property type="term" value="F:protein-containing complex binding"/>
    <property type="evidence" value="ECO:0007669"/>
    <property type="project" value="TreeGrafter"/>
</dbReference>
<dbReference type="InterPro" id="IPR001509">
    <property type="entry name" value="Epimerase_deHydtase"/>
</dbReference>
<dbReference type="Proteomes" id="UP000789342">
    <property type="component" value="Unassembled WGS sequence"/>
</dbReference>
<comment type="caution">
    <text evidence="3">The sequence shown here is derived from an EMBL/GenBank/DDBJ whole genome shotgun (WGS) entry which is preliminary data.</text>
</comment>
<dbReference type="AlphaFoldDB" id="A0A9N9C5R6"/>
<keyword evidence="4" id="KW-1185">Reference proteome</keyword>
<dbReference type="InterPro" id="IPR036291">
    <property type="entry name" value="NAD(P)-bd_dom_sf"/>
</dbReference>
<protein>
    <submittedName>
        <fullName evidence="3">13116_t:CDS:1</fullName>
    </submittedName>
</protein>
<name>A0A9N9C5R6_9GLOM</name>
<evidence type="ECO:0000256" key="1">
    <source>
        <dbReference type="SAM" id="MobiDB-lite"/>
    </source>
</evidence>
<evidence type="ECO:0000313" key="4">
    <source>
        <dbReference type="Proteomes" id="UP000789342"/>
    </source>
</evidence>
<dbReference type="OrthoDB" id="275457at2759"/>
<dbReference type="Pfam" id="PF01370">
    <property type="entry name" value="Epimerase"/>
    <property type="match status" value="1"/>
</dbReference>
<dbReference type="InterPro" id="IPR051207">
    <property type="entry name" value="ComplexI_NDUFA9_subunit"/>
</dbReference>
<dbReference type="SUPFAM" id="SSF51735">
    <property type="entry name" value="NAD(P)-binding Rossmann-fold domains"/>
    <property type="match status" value="1"/>
</dbReference>
<feature type="domain" description="NAD-dependent epimerase/dehydratase" evidence="2">
    <location>
        <begin position="22"/>
        <end position="230"/>
    </location>
</feature>
<dbReference type="GO" id="GO:0005739">
    <property type="term" value="C:mitochondrion"/>
    <property type="evidence" value="ECO:0007669"/>
    <property type="project" value="TreeGrafter"/>
</dbReference>
<evidence type="ECO:0000313" key="3">
    <source>
        <dbReference type="EMBL" id="CAG8589992.1"/>
    </source>
</evidence>
<reference evidence="3" key="1">
    <citation type="submission" date="2021-06" db="EMBL/GenBank/DDBJ databases">
        <authorList>
            <person name="Kallberg Y."/>
            <person name="Tangrot J."/>
            <person name="Rosling A."/>
        </authorList>
    </citation>
    <scope>NUCLEOTIDE SEQUENCE</scope>
    <source>
        <strain evidence="3">CL551</strain>
    </source>
</reference>
<dbReference type="CDD" id="cd05271">
    <property type="entry name" value="NDUFA9_like_SDR_a"/>
    <property type="match status" value="1"/>
</dbReference>
<accession>A0A9N9C5R6</accession>
<dbReference type="PANTHER" id="PTHR12126">
    <property type="entry name" value="NADH-UBIQUINONE OXIDOREDUCTASE 39 KDA SUBUNIT-RELATED"/>
    <property type="match status" value="1"/>
</dbReference>
<dbReference type="PANTHER" id="PTHR12126:SF11">
    <property type="entry name" value="NADH DEHYDROGENASE [UBIQUINONE] 1 ALPHA SUBCOMPLEX SUBUNIT 9, MITOCHONDRIAL"/>
    <property type="match status" value="1"/>
</dbReference>
<gene>
    <name evidence="3" type="ORF">AMORRO_LOCUS7302</name>
</gene>
<dbReference type="Gene3D" id="3.40.50.720">
    <property type="entry name" value="NAD(P)-binding Rossmann-like Domain"/>
    <property type="match status" value="1"/>
</dbReference>
<organism evidence="3 4">
    <name type="scientific">Acaulospora morrowiae</name>
    <dbReference type="NCBI Taxonomy" id="94023"/>
    <lineage>
        <taxon>Eukaryota</taxon>
        <taxon>Fungi</taxon>
        <taxon>Fungi incertae sedis</taxon>
        <taxon>Mucoromycota</taxon>
        <taxon>Glomeromycotina</taxon>
        <taxon>Glomeromycetes</taxon>
        <taxon>Diversisporales</taxon>
        <taxon>Acaulosporaceae</taxon>
        <taxon>Acaulospora</taxon>
    </lineage>
</organism>
<proteinExistence type="predicted"/>
<feature type="region of interest" description="Disordered" evidence="1">
    <location>
        <begin position="351"/>
        <end position="372"/>
    </location>
</feature>
<dbReference type="EMBL" id="CAJVPV010005390">
    <property type="protein sequence ID" value="CAG8589992.1"/>
    <property type="molecule type" value="Genomic_DNA"/>
</dbReference>